<dbReference type="SUPFAM" id="SSF89796">
    <property type="entry name" value="CoA-transferase family III (CaiB/BaiF)"/>
    <property type="match status" value="1"/>
</dbReference>
<accession>A0ABR4RHK5</accession>
<dbReference type="Gene3D" id="3.30.1540.10">
    <property type="entry name" value="formyl-coa transferase, domain 3"/>
    <property type="match status" value="1"/>
</dbReference>
<organism evidence="2 3">
    <name type="scientific">Bordetella bronchiseptica 00-P-2796</name>
    <dbReference type="NCBI Taxonomy" id="1331199"/>
    <lineage>
        <taxon>Bacteria</taxon>
        <taxon>Pseudomonadati</taxon>
        <taxon>Pseudomonadota</taxon>
        <taxon>Betaproteobacteria</taxon>
        <taxon>Burkholderiales</taxon>
        <taxon>Alcaligenaceae</taxon>
        <taxon>Bordetella</taxon>
    </lineage>
</organism>
<dbReference type="Proteomes" id="UP000025756">
    <property type="component" value="Unassembled WGS sequence"/>
</dbReference>
<dbReference type="InterPro" id="IPR044855">
    <property type="entry name" value="CoA-Trfase_III_dom3_sf"/>
</dbReference>
<name>A0ABR4RHK5_BORBO</name>
<dbReference type="PANTHER" id="PTHR48207:SF3">
    <property type="entry name" value="SUCCINATE--HYDROXYMETHYLGLUTARATE COA-TRANSFERASE"/>
    <property type="match status" value="1"/>
</dbReference>
<keyword evidence="1" id="KW-0808">Transferase</keyword>
<dbReference type="InterPro" id="IPR023606">
    <property type="entry name" value="CoA-Trfase_III_dom_1_sf"/>
</dbReference>
<dbReference type="Pfam" id="PF02515">
    <property type="entry name" value="CoA_transf_3"/>
    <property type="match status" value="1"/>
</dbReference>
<proteinExistence type="predicted"/>
<evidence type="ECO:0000256" key="1">
    <source>
        <dbReference type="ARBA" id="ARBA00022679"/>
    </source>
</evidence>
<sequence>MRDTANTMPNKPLQKYRVLDLTRVLAGPWCTQNLADLGAEVIKVERPGVGDETRGWGPPWIPAGKASKRRDSAYFGSANRGKKSITIDFTTAQGQALVRQLAADCDVLVENYKTGTLARYGLGYEDLKAVNPGLVYCSVTGFGHTGPYRHKPGYDFVFQAMSGLMSITGERDDLPGGGPQKVGIAVADITTGMYSTVAVLAALLERESHGRGQHLDMALLDCAMAFNSNQAVNYMASGSMPRRYGNAHSNAVPYQVFDTRDGQIVVAVGNDALFAAYCRAAQRPDLCADARFVTVSGRLQNRDELLSQLAVVMAGKTSAQWLAVLDAAGVPCAPINDFEQALADPQVKARNIETHIALEDGAVFRTIASPLRFSETPLDHLAGPPMLGQHTADVLRERLGLDEAQQAGLRQAGVI</sequence>
<dbReference type="InterPro" id="IPR003673">
    <property type="entry name" value="CoA-Trfase_fam_III"/>
</dbReference>
<comment type="caution">
    <text evidence="2">The sequence shown here is derived from an EMBL/GenBank/DDBJ whole genome shotgun (WGS) entry which is preliminary data.</text>
</comment>
<gene>
    <name evidence="2" type="ORF">L490_0744</name>
</gene>
<dbReference type="Gene3D" id="3.40.50.10540">
    <property type="entry name" value="Crotonobetainyl-coa:carnitine coa-transferase, domain 1"/>
    <property type="match status" value="1"/>
</dbReference>
<dbReference type="EMBL" id="JGWH01000086">
    <property type="protein sequence ID" value="KCV35603.1"/>
    <property type="molecule type" value="Genomic_DNA"/>
</dbReference>
<dbReference type="InterPro" id="IPR050483">
    <property type="entry name" value="CoA-transferase_III_domain"/>
</dbReference>
<reference evidence="2 3" key="1">
    <citation type="submission" date="2014-03" db="EMBL/GenBank/DDBJ databases">
        <title>Genome sequence of Bordetella bronchiseptica.</title>
        <authorList>
            <person name="Harvill E."/>
            <person name="Goodfield L.L."/>
            <person name="Ivanov Y.V."/>
            <person name="Meyer J.A."/>
            <person name="Muse S.J."/>
            <person name="Jacobs N."/>
            <person name="Bendor L."/>
            <person name="Smallridge W.E."/>
            <person name="Brinkac L.M."/>
            <person name="Sanka R."/>
            <person name="Kim M."/>
            <person name="Losada L."/>
        </authorList>
    </citation>
    <scope>NUCLEOTIDE SEQUENCE [LARGE SCALE GENOMIC DNA]</scope>
    <source>
        <strain evidence="2 3">00-P-2796</strain>
    </source>
</reference>
<evidence type="ECO:0000313" key="2">
    <source>
        <dbReference type="EMBL" id="KCV35603.1"/>
    </source>
</evidence>
<evidence type="ECO:0000313" key="3">
    <source>
        <dbReference type="Proteomes" id="UP000025756"/>
    </source>
</evidence>
<keyword evidence="3" id="KW-1185">Reference proteome</keyword>
<protein>
    <submittedName>
        <fullName evidence="2">CoA-transferase family III protein</fullName>
    </submittedName>
</protein>
<dbReference type="PANTHER" id="PTHR48207">
    <property type="entry name" value="SUCCINATE--HYDROXYMETHYLGLUTARATE COA-TRANSFERASE"/>
    <property type="match status" value="1"/>
</dbReference>